<accession>A0A5C3NQH9</accession>
<dbReference type="Gene3D" id="3.40.50.720">
    <property type="entry name" value="NAD(P)-binding Rossmann-like Domain"/>
    <property type="match status" value="1"/>
</dbReference>
<dbReference type="SMART" id="SM00822">
    <property type="entry name" value="PKS_KR"/>
    <property type="match status" value="1"/>
</dbReference>
<dbReference type="InterPro" id="IPR036291">
    <property type="entry name" value="NAD(P)-bd_dom_sf"/>
</dbReference>
<dbReference type="PRINTS" id="PR00081">
    <property type="entry name" value="GDHRDH"/>
</dbReference>
<dbReference type="InterPro" id="IPR057326">
    <property type="entry name" value="KR_dom"/>
</dbReference>
<dbReference type="PRINTS" id="PR00080">
    <property type="entry name" value="SDRFAMILY"/>
</dbReference>
<feature type="domain" description="Ketoreductase" evidence="5">
    <location>
        <begin position="7"/>
        <end position="214"/>
    </location>
</feature>
<evidence type="ECO:0000256" key="4">
    <source>
        <dbReference type="RuleBase" id="RU000363"/>
    </source>
</evidence>
<dbReference type="PANTHER" id="PTHR43008:SF8">
    <property type="entry name" value="BENZIL REDUCTASE ((S)-BENZOIN FORMING) IRC24"/>
    <property type="match status" value="1"/>
</dbReference>
<organism evidence="6 7">
    <name type="scientific">Heliocybe sulcata</name>
    <dbReference type="NCBI Taxonomy" id="5364"/>
    <lineage>
        <taxon>Eukaryota</taxon>
        <taxon>Fungi</taxon>
        <taxon>Dikarya</taxon>
        <taxon>Basidiomycota</taxon>
        <taxon>Agaricomycotina</taxon>
        <taxon>Agaricomycetes</taxon>
        <taxon>Gloeophyllales</taxon>
        <taxon>Gloeophyllaceae</taxon>
        <taxon>Heliocybe</taxon>
    </lineage>
</organism>
<proteinExistence type="inferred from homology"/>
<evidence type="ECO:0000259" key="5">
    <source>
        <dbReference type="SMART" id="SM00822"/>
    </source>
</evidence>
<evidence type="ECO:0000313" key="6">
    <source>
        <dbReference type="EMBL" id="TFK55951.1"/>
    </source>
</evidence>
<dbReference type="Proteomes" id="UP000305948">
    <property type="component" value="Unassembled WGS sequence"/>
</dbReference>
<dbReference type="GO" id="GO:0050664">
    <property type="term" value="F:oxidoreductase activity, acting on NAD(P)H, oxygen as acceptor"/>
    <property type="evidence" value="ECO:0007669"/>
    <property type="project" value="TreeGrafter"/>
</dbReference>
<dbReference type="FunFam" id="3.40.50.720:FF:000281">
    <property type="entry name" value="Uncharacterized oxidoreductase YIR035C"/>
    <property type="match status" value="1"/>
</dbReference>
<comment type="similarity">
    <text evidence="1 4">Belongs to the short-chain dehydrogenases/reductases (SDR) family.</text>
</comment>
<dbReference type="EMBL" id="ML213504">
    <property type="protein sequence ID" value="TFK55951.1"/>
    <property type="molecule type" value="Genomic_DNA"/>
</dbReference>
<name>A0A5C3NQH9_9AGAM</name>
<dbReference type="PROSITE" id="PS00061">
    <property type="entry name" value="ADH_SHORT"/>
    <property type="match status" value="1"/>
</dbReference>
<sequence length="259" mass="27350">MASQRKPVVVVTGASKGIGLAVTRILLESLDAVVVAISRTKTAELEDLSKAHISTLSTVECSVADAKGLTEAMASAEKTHKHIDGIILNAGVLDPLGRIDSADVDAWKSHFDVNFFSLLTALKATLPALRRSELGGKVVFVSSGAAVGGTAAWGAYNASKAAMNSLCRTLAQEEPDVVSVALRPGMVDTGMQEALRSEGRAHMKEQDHTRFTEAYSSGKLVKPEDSGHVIAALALKADKSLSGQFVSWDSDLCAAYRKK</sequence>
<dbReference type="AlphaFoldDB" id="A0A5C3NQH9"/>
<keyword evidence="3" id="KW-0560">Oxidoreductase</keyword>
<dbReference type="PANTHER" id="PTHR43008">
    <property type="entry name" value="BENZIL REDUCTASE"/>
    <property type="match status" value="1"/>
</dbReference>
<evidence type="ECO:0000313" key="7">
    <source>
        <dbReference type="Proteomes" id="UP000305948"/>
    </source>
</evidence>
<reference evidence="6 7" key="1">
    <citation type="journal article" date="2019" name="Nat. Ecol. Evol.">
        <title>Megaphylogeny resolves global patterns of mushroom evolution.</title>
        <authorList>
            <person name="Varga T."/>
            <person name="Krizsan K."/>
            <person name="Foldi C."/>
            <person name="Dima B."/>
            <person name="Sanchez-Garcia M."/>
            <person name="Sanchez-Ramirez S."/>
            <person name="Szollosi G.J."/>
            <person name="Szarkandi J.G."/>
            <person name="Papp V."/>
            <person name="Albert L."/>
            <person name="Andreopoulos W."/>
            <person name="Angelini C."/>
            <person name="Antonin V."/>
            <person name="Barry K.W."/>
            <person name="Bougher N.L."/>
            <person name="Buchanan P."/>
            <person name="Buyck B."/>
            <person name="Bense V."/>
            <person name="Catcheside P."/>
            <person name="Chovatia M."/>
            <person name="Cooper J."/>
            <person name="Damon W."/>
            <person name="Desjardin D."/>
            <person name="Finy P."/>
            <person name="Geml J."/>
            <person name="Haridas S."/>
            <person name="Hughes K."/>
            <person name="Justo A."/>
            <person name="Karasinski D."/>
            <person name="Kautmanova I."/>
            <person name="Kiss B."/>
            <person name="Kocsube S."/>
            <person name="Kotiranta H."/>
            <person name="LaButti K.M."/>
            <person name="Lechner B.E."/>
            <person name="Liimatainen K."/>
            <person name="Lipzen A."/>
            <person name="Lukacs Z."/>
            <person name="Mihaltcheva S."/>
            <person name="Morgado L.N."/>
            <person name="Niskanen T."/>
            <person name="Noordeloos M.E."/>
            <person name="Ohm R.A."/>
            <person name="Ortiz-Santana B."/>
            <person name="Ovrebo C."/>
            <person name="Racz N."/>
            <person name="Riley R."/>
            <person name="Savchenko A."/>
            <person name="Shiryaev A."/>
            <person name="Soop K."/>
            <person name="Spirin V."/>
            <person name="Szebenyi C."/>
            <person name="Tomsovsky M."/>
            <person name="Tulloss R.E."/>
            <person name="Uehling J."/>
            <person name="Grigoriev I.V."/>
            <person name="Vagvolgyi C."/>
            <person name="Papp T."/>
            <person name="Martin F.M."/>
            <person name="Miettinen O."/>
            <person name="Hibbett D.S."/>
            <person name="Nagy L.G."/>
        </authorList>
    </citation>
    <scope>NUCLEOTIDE SEQUENCE [LARGE SCALE GENOMIC DNA]</scope>
    <source>
        <strain evidence="6 7">OMC1185</strain>
    </source>
</reference>
<gene>
    <name evidence="6" type="ORF">OE88DRAFT_1652490</name>
</gene>
<evidence type="ECO:0000256" key="1">
    <source>
        <dbReference type="ARBA" id="ARBA00006484"/>
    </source>
</evidence>
<dbReference type="OrthoDB" id="9876299at2759"/>
<dbReference type="InterPro" id="IPR002347">
    <property type="entry name" value="SDR_fam"/>
</dbReference>
<dbReference type="STRING" id="5364.A0A5C3NQH9"/>
<dbReference type="InterPro" id="IPR020904">
    <property type="entry name" value="Sc_DH/Rdtase_CS"/>
</dbReference>
<evidence type="ECO:0000256" key="3">
    <source>
        <dbReference type="ARBA" id="ARBA00023002"/>
    </source>
</evidence>
<keyword evidence="2" id="KW-0521">NADP</keyword>
<evidence type="ECO:0000256" key="2">
    <source>
        <dbReference type="ARBA" id="ARBA00022857"/>
    </source>
</evidence>
<dbReference type="SUPFAM" id="SSF51735">
    <property type="entry name" value="NAD(P)-binding Rossmann-fold domains"/>
    <property type="match status" value="1"/>
</dbReference>
<keyword evidence="7" id="KW-1185">Reference proteome</keyword>
<dbReference type="Pfam" id="PF00106">
    <property type="entry name" value="adh_short"/>
    <property type="match status" value="1"/>
</dbReference>
<protein>
    <submittedName>
        <fullName evidence="6">Short-chain dehydrogenase</fullName>
    </submittedName>
</protein>